<organism evidence="1 2">
    <name type="scientific">Larsenimonas suaedae</name>
    <dbReference type="NCBI Taxonomy" id="1851019"/>
    <lineage>
        <taxon>Bacteria</taxon>
        <taxon>Pseudomonadati</taxon>
        <taxon>Pseudomonadota</taxon>
        <taxon>Gammaproteobacteria</taxon>
        <taxon>Oceanospirillales</taxon>
        <taxon>Halomonadaceae</taxon>
        <taxon>Larsenimonas</taxon>
    </lineage>
</organism>
<reference evidence="1 2" key="1">
    <citation type="submission" date="2023-04" db="EMBL/GenBank/DDBJ databases">
        <title>A long-awaited taxogenomic arrangement of the family Halomonadaceae.</title>
        <authorList>
            <person name="De La Haba R."/>
            <person name="Chuvochina M."/>
            <person name="Wittouck S."/>
            <person name="Arahal D.R."/>
            <person name="Sanchez-Porro C."/>
            <person name="Hugenholtz P."/>
            <person name="Ventosa A."/>
        </authorList>
    </citation>
    <scope>NUCLEOTIDE SEQUENCE [LARGE SCALE GENOMIC DNA]</scope>
    <source>
        <strain evidence="1 2">DSM 22428</strain>
    </source>
</reference>
<gene>
    <name evidence="1" type="ORF">QC825_08625</name>
</gene>
<dbReference type="InterPro" id="IPR036237">
    <property type="entry name" value="Xyl_isomerase-like_sf"/>
</dbReference>
<comment type="caution">
    <text evidence="1">The sequence shown here is derived from an EMBL/GenBank/DDBJ whole genome shotgun (WGS) entry which is preliminary data.</text>
</comment>
<keyword evidence="2" id="KW-1185">Reference proteome</keyword>
<protein>
    <recommendedName>
        <fullName evidence="3">Sugar phosphate isomerase/epimerase</fullName>
    </recommendedName>
</protein>
<proteinExistence type="predicted"/>
<sequence length="272" mass="29062">MSDGVWVCTSAFGRTAGSANGQIQAVEWIAASGAQGVEIREELLDERPGMLASLADALRRSGLSTVYSCARPLFSDNGQLDGDRFLAACERAVRLGIRRIKVGLGNLSLDGLDSALPALVALFEPLEVGVSIENDQTPGGGDPRHHQALHQALAERLPPSSRPHATLDLGNGCWTGHDLDDSARRLAPWLGYVHCKQGVWRDGQWHASAPDEATLAHWATLWVNWPANLARAIEFPVTPDALSTWVSTLSTLSSSGSAAPDTAAARCQERIS</sequence>
<evidence type="ECO:0008006" key="3">
    <source>
        <dbReference type="Google" id="ProtNLM"/>
    </source>
</evidence>
<dbReference type="Proteomes" id="UP001269375">
    <property type="component" value="Unassembled WGS sequence"/>
</dbReference>
<dbReference type="Gene3D" id="3.20.20.150">
    <property type="entry name" value="Divalent-metal-dependent TIM barrel enzymes"/>
    <property type="match status" value="1"/>
</dbReference>
<evidence type="ECO:0000313" key="2">
    <source>
        <dbReference type="Proteomes" id="UP001269375"/>
    </source>
</evidence>
<dbReference type="RefSeq" id="WP_251594527.1">
    <property type="nucleotide sequence ID" value="NZ_JAMLJI010000004.1"/>
</dbReference>
<dbReference type="SUPFAM" id="SSF51658">
    <property type="entry name" value="Xylose isomerase-like"/>
    <property type="match status" value="1"/>
</dbReference>
<evidence type="ECO:0000313" key="1">
    <source>
        <dbReference type="EMBL" id="MDR5896133.1"/>
    </source>
</evidence>
<accession>A0ABU1GVU7</accession>
<name>A0ABU1GVU7_9GAMM</name>
<dbReference type="EMBL" id="JARWAO010000004">
    <property type="protein sequence ID" value="MDR5896133.1"/>
    <property type="molecule type" value="Genomic_DNA"/>
</dbReference>